<feature type="region of interest" description="Disordered" evidence="2">
    <location>
        <begin position="528"/>
        <end position="552"/>
    </location>
</feature>
<feature type="region of interest" description="Disordered" evidence="2">
    <location>
        <begin position="454"/>
        <end position="489"/>
    </location>
</feature>
<accession>A0ABQ7IP11</accession>
<organism evidence="3 4">
    <name type="scientific">Botrytis deweyae</name>
    <dbReference type="NCBI Taxonomy" id="2478750"/>
    <lineage>
        <taxon>Eukaryota</taxon>
        <taxon>Fungi</taxon>
        <taxon>Dikarya</taxon>
        <taxon>Ascomycota</taxon>
        <taxon>Pezizomycotina</taxon>
        <taxon>Leotiomycetes</taxon>
        <taxon>Helotiales</taxon>
        <taxon>Sclerotiniaceae</taxon>
        <taxon>Botrytis</taxon>
    </lineage>
</organism>
<comment type="caution">
    <text evidence="3">The sequence shown here is derived from an EMBL/GenBank/DDBJ whole genome shotgun (WGS) entry which is preliminary data.</text>
</comment>
<evidence type="ECO:0000313" key="3">
    <source>
        <dbReference type="EMBL" id="KAF7930284.1"/>
    </source>
</evidence>
<evidence type="ECO:0000256" key="1">
    <source>
        <dbReference type="SAM" id="Coils"/>
    </source>
</evidence>
<dbReference type="EMBL" id="RCSX01000009">
    <property type="protein sequence ID" value="KAF7930284.1"/>
    <property type="molecule type" value="Genomic_DNA"/>
</dbReference>
<feature type="region of interest" description="Disordered" evidence="2">
    <location>
        <begin position="223"/>
        <end position="274"/>
    </location>
</feature>
<feature type="coiled-coil region" evidence="1">
    <location>
        <begin position="48"/>
        <end position="105"/>
    </location>
</feature>
<dbReference type="RefSeq" id="XP_038810955.1">
    <property type="nucleotide sequence ID" value="XM_038952305.1"/>
</dbReference>
<keyword evidence="1" id="KW-0175">Coiled coil</keyword>
<gene>
    <name evidence="3" type="ORF">EAE98_004685</name>
</gene>
<feature type="compositionally biased region" description="Basic residues" evidence="2">
    <location>
        <begin position="398"/>
        <end position="409"/>
    </location>
</feature>
<protein>
    <submittedName>
        <fullName evidence="3">Uncharacterized protein</fullName>
    </submittedName>
</protein>
<evidence type="ECO:0000256" key="2">
    <source>
        <dbReference type="SAM" id="MobiDB-lite"/>
    </source>
</evidence>
<reference evidence="3 4" key="1">
    <citation type="journal article" date="2020" name="Genome Biol. Evol.">
        <title>Comparative genomics of Sclerotiniaceae.</title>
        <authorList>
            <person name="Valero Jimenez C.A."/>
            <person name="Steentjes M."/>
            <person name="Scholten O.E."/>
            <person name="Van Kan J.A.L."/>
        </authorList>
    </citation>
    <scope>NUCLEOTIDE SEQUENCE [LARGE SCALE GENOMIC DNA]</scope>
    <source>
        <strain evidence="3 4">B1</strain>
    </source>
</reference>
<dbReference type="Proteomes" id="UP000783213">
    <property type="component" value="Unassembled WGS sequence"/>
</dbReference>
<proteinExistence type="predicted"/>
<keyword evidence="4" id="KW-1185">Reference proteome</keyword>
<sequence>MDESRKLEPTAEKTEPYHREIQLVFQEFMERDTDSKGSSYDLADQASLQEYNVAVAKLEDRKRRAKATLHEDVLLEIDNAYKKNLQKLQALEADCTKEREDLEKELFKKSGRSFKKLQELHTKRLLQSQEFSERAKEILQRMSKSLIQENSISTLGSGLAISATATGAAIDIPSTSSASELTMPVSRTGRVIQDQSIVASPDDNQPLFMDSPDFEPRVPPPMGASWTSSPMAASLQVRPSPNDDHSINRQKTKALSSTSIKRETSPTMNDASYFRDPLDIHVPTQSLGMASDKPYGSHAQSWFPSVDTAGRYSSLGRENATILQNGSIPSISVSARLQPAHALNSLVNTPTLDVPSCPPAFEHIARQGYSSSQISRPLMSAPKKTLSNAELPDDVSSMRKKNPTYHRKGQLTAPLKRKASDANLSYPYDSTEISRTGAPTQIQENHDEAYRVQEVRPSATNPSSASGASRNWTGQAPQFGRQQAIKEESTSEVTGVSRSMNVEPAHISSLVHQPSNVDAMQSRVLTPRNSHVGSSRGAVAGARTSSPEPFRPTAITNKTGIAEAELHFVLYIPIQYISYDAGAPSRSYPVTWAGTKGRLNPGRQFGYNYSLQVLLAKKGVLHPFDGGDNKSSKYPAFVVDGSWILGGFYHRESGNCRIEIYRPRSKKEYKAEVEEGYDRVEIQSARLRIVIAKESDLNNFVHCYKKLHPNAEIRADDRLGSLEDFHDENGDSDPTLREEIEIRAQRLALAAPVAVMTSA</sequence>
<feature type="compositionally biased region" description="Polar residues" evidence="2">
    <location>
        <begin position="253"/>
        <end position="270"/>
    </location>
</feature>
<feature type="compositionally biased region" description="Polar residues" evidence="2">
    <location>
        <begin position="458"/>
        <end position="476"/>
    </location>
</feature>
<evidence type="ECO:0000313" key="4">
    <source>
        <dbReference type="Proteomes" id="UP000783213"/>
    </source>
</evidence>
<feature type="region of interest" description="Disordered" evidence="2">
    <location>
        <begin position="380"/>
        <end position="422"/>
    </location>
</feature>
<dbReference type="GeneID" id="62231459"/>
<name>A0ABQ7IP11_9HELO</name>